<proteinExistence type="predicted"/>
<protein>
    <submittedName>
        <fullName evidence="1">Uncharacterized protein</fullName>
    </submittedName>
</protein>
<dbReference type="GeneID" id="57485897"/>
<accession>A0A069JI07</accession>
<accession>A0A2A5J0B3</accession>
<sequence length="116" mass="12399">MSVLYNVFVVIHLLGMAALVGSYFTVLKAPSITEVMVWGARMQFVSGLIIVGLGEGALDKNYIHAKIAVKLVLSLVIVALAEITRAKQKKGQPNPNLVHVVGGLSIVTVFVAALWT</sequence>
<name>A0A069JI07_RHOSG</name>
<evidence type="ECO:0000313" key="1">
    <source>
        <dbReference type="EMBL" id="PCK22687.1"/>
    </source>
</evidence>
<comment type="caution">
    <text evidence="1">The sequence shown here is derived from an EMBL/GenBank/DDBJ whole genome shotgun (WGS) entry which is preliminary data.</text>
</comment>
<dbReference type="EMBL" id="NOVD01000064">
    <property type="protein sequence ID" value="PCK22687.1"/>
    <property type="molecule type" value="Genomic_DNA"/>
</dbReference>
<evidence type="ECO:0000313" key="2">
    <source>
        <dbReference type="Proteomes" id="UP000230886"/>
    </source>
</evidence>
<reference evidence="1 2" key="1">
    <citation type="submission" date="2017-07" db="EMBL/GenBank/DDBJ databases">
        <title>Draft sequence of Rhodococcus enclensis 23b-28.</title>
        <authorList>
            <person name="Besaury L."/>
            <person name="Sancelme M."/>
            <person name="Amato P."/>
            <person name="Lallement A."/>
            <person name="Delort A.-M."/>
        </authorList>
    </citation>
    <scope>NUCLEOTIDE SEQUENCE [LARGE SCALE GENOMIC DNA]</scope>
    <source>
        <strain evidence="1 2">23b-28</strain>
    </source>
</reference>
<dbReference type="Proteomes" id="UP000230886">
    <property type="component" value="Unassembled WGS sequence"/>
</dbReference>
<dbReference type="RefSeq" id="WP_003945214.1">
    <property type="nucleotide sequence ID" value="NZ_AP023172.1"/>
</dbReference>
<gene>
    <name evidence="1" type="ORF">CHR55_31725</name>
</gene>
<organism evidence="1 2">
    <name type="scientific">Rhodococcus qingshengii</name>
    <dbReference type="NCBI Taxonomy" id="334542"/>
    <lineage>
        <taxon>Bacteria</taxon>
        <taxon>Bacillati</taxon>
        <taxon>Actinomycetota</taxon>
        <taxon>Actinomycetes</taxon>
        <taxon>Mycobacteriales</taxon>
        <taxon>Nocardiaceae</taxon>
        <taxon>Rhodococcus</taxon>
        <taxon>Rhodococcus erythropolis group</taxon>
    </lineage>
</organism>
<dbReference type="AlphaFoldDB" id="A0A069JI07"/>